<keyword evidence="3" id="KW-1185">Reference proteome</keyword>
<name>A0A3Q7HFG7_SOLLC</name>
<feature type="compositionally biased region" description="Polar residues" evidence="1">
    <location>
        <begin position="66"/>
        <end position="75"/>
    </location>
</feature>
<protein>
    <submittedName>
        <fullName evidence="2">Uncharacterized protein</fullName>
    </submittedName>
</protein>
<evidence type="ECO:0000313" key="3">
    <source>
        <dbReference type="Proteomes" id="UP000004994"/>
    </source>
</evidence>
<dbReference type="Proteomes" id="UP000004994">
    <property type="component" value="Chromosome 7"/>
</dbReference>
<sequence>MKEMVPENMLLERSTVITLVGNRGIGPVNLFVAKSIQRRSLIFFERSGTFPPISLFKNVNPGNCSQNQLGTSLESPETEKSSSEIYNSLNDDNRKRSGTDPVILFQDKSRRTRLGSSPTAPGMDSFNLLRPSLSSLKDANFATISVSEPPMYSRECDTHDKLFIISGSCPSRLLEDSCNNFKSLLLPRHLGKPPPSIINVTYGKVSQLMKTRNPLKLKSRVFKLERSPSLGTVVKSSPIQDKLRYSNLLRVPRKSGLILPINGAMAADALGPEGPRRSSLMTLLNIDQSTDKDQMRKI</sequence>
<dbReference type="InParanoid" id="A0A3Q7HFG7"/>
<dbReference type="Gramene" id="Solyc07g054115.1.1">
    <property type="protein sequence ID" value="Solyc07g054115.1.1"/>
    <property type="gene ID" value="Solyc07g054115.1"/>
</dbReference>
<dbReference type="AlphaFoldDB" id="A0A3Q7HFG7"/>
<evidence type="ECO:0000313" key="2">
    <source>
        <dbReference type="EnsemblPlants" id="Solyc07g054115.1.1"/>
    </source>
</evidence>
<accession>A0A3Q7HFG7</accession>
<organism evidence="2">
    <name type="scientific">Solanum lycopersicum</name>
    <name type="common">Tomato</name>
    <name type="synonym">Lycopersicon esculentum</name>
    <dbReference type="NCBI Taxonomy" id="4081"/>
    <lineage>
        <taxon>Eukaryota</taxon>
        <taxon>Viridiplantae</taxon>
        <taxon>Streptophyta</taxon>
        <taxon>Embryophyta</taxon>
        <taxon>Tracheophyta</taxon>
        <taxon>Spermatophyta</taxon>
        <taxon>Magnoliopsida</taxon>
        <taxon>eudicotyledons</taxon>
        <taxon>Gunneridae</taxon>
        <taxon>Pentapetalae</taxon>
        <taxon>asterids</taxon>
        <taxon>lamiids</taxon>
        <taxon>Solanales</taxon>
        <taxon>Solanaceae</taxon>
        <taxon>Solanoideae</taxon>
        <taxon>Solaneae</taxon>
        <taxon>Solanum</taxon>
        <taxon>Solanum subgen. Lycopersicon</taxon>
    </lineage>
</organism>
<reference evidence="2" key="2">
    <citation type="submission" date="2019-01" db="UniProtKB">
        <authorList>
            <consortium name="EnsemblPlants"/>
        </authorList>
    </citation>
    <scope>IDENTIFICATION</scope>
    <source>
        <strain evidence="2">cv. Heinz 1706</strain>
    </source>
</reference>
<reference evidence="2" key="1">
    <citation type="journal article" date="2012" name="Nature">
        <title>The tomato genome sequence provides insights into fleshy fruit evolution.</title>
        <authorList>
            <consortium name="Tomato Genome Consortium"/>
        </authorList>
    </citation>
    <scope>NUCLEOTIDE SEQUENCE [LARGE SCALE GENOMIC DNA]</scope>
    <source>
        <strain evidence="2">cv. Heinz 1706</strain>
    </source>
</reference>
<dbReference type="EnsemblPlants" id="Solyc07g054115.1.1">
    <property type="protein sequence ID" value="Solyc07g054115.1.1"/>
    <property type="gene ID" value="Solyc07g054115.1"/>
</dbReference>
<evidence type="ECO:0000256" key="1">
    <source>
        <dbReference type="SAM" id="MobiDB-lite"/>
    </source>
</evidence>
<feature type="region of interest" description="Disordered" evidence="1">
    <location>
        <begin position="66"/>
        <end position="100"/>
    </location>
</feature>
<proteinExistence type="predicted"/>